<organism evidence="1 2">
    <name type="scientific">Chrysodeixis includens</name>
    <name type="common">Soybean looper</name>
    <name type="synonym">Pseudoplusia includens</name>
    <dbReference type="NCBI Taxonomy" id="689277"/>
    <lineage>
        <taxon>Eukaryota</taxon>
        <taxon>Metazoa</taxon>
        <taxon>Ecdysozoa</taxon>
        <taxon>Arthropoda</taxon>
        <taxon>Hexapoda</taxon>
        <taxon>Insecta</taxon>
        <taxon>Pterygota</taxon>
        <taxon>Neoptera</taxon>
        <taxon>Endopterygota</taxon>
        <taxon>Lepidoptera</taxon>
        <taxon>Glossata</taxon>
        <taxon>Ditrysia</taxon>
        <taxon>Noctuoidea</taxon>
        <taxon>Noctuidae</taxon>
        <taxon>Plusiinae</taxon>
        <taxon>Chrysodeixis</taxon>
    </lineage>
</organism>
<dbReference type="Proteomes" id="UP001154114">
    <property type="component" value="Chromosome 15"/>
</dbReference>
<sequence length="112" mass="13125">MFFIFLVMENVASLFYVFMAQIEQLNVSHLLVYIHTTRIAYDRIRFLCFYMIYCKLLPFICESSLKCTLFTSGKDHICLAPQISLNKFILYKNISMNFRGKFQTKHGNTAGV</sequence>
<evidence type="ECO:0000313" key="1">
    <source>
        <dbReference type="EMBL" id="CAD0201927.1"/>
    </source>
</evidence>
<evidence type="ECO:0000313" key="2">
    <source>
        <dbReference type="Proteomes" id="UP001154114"/>
    </source>
</evidence>
<protein>
    <submittedName>
        <fullName evidence="1">Uncharacterized protein</fullName>
    </submittedName>
</protein>
<reference evidence="1" key="1">
    <citation type="submission" date="2021-12" db="EMBL/GenBank/DDBJ databases">
        <authorList>
            <person name="King R."/>
        </authorList>
    </citation>
    <scope>NUCLEOTIDE SEQUENCE</scope>
</reference>
<dbReference type="EMBL" id="LR824018">
    <property type="protein sequence ID" value="CAD0201927.1"/>
    <property type="molecule type" value="Genomic_DNA"/>
</dbReference>
<keyword evidence="2" id="KW-1185">Reference proteome</keyword>
<accession>A0A9N8L389</accession>
<proteinExistence type="predicted"/>
<dbReference type="AlphaFoldDB" id="A0A9N8L389"/>
<name>A0A9N8L389_CHRIL</name>
<gene>
    <name evidence="1" type="ORF">CINC_LOCUS3596</name>
</gene>